<evidence type="ECO:0000313" key="2">
    <source>
        <dbReference type="Proteomes" id="UP000327179"/>
    </source>
</evidence>
<keyword evidence="2" id="KW-1185">Reference proteome</keyword>
<organism evidence="1 2">
    <name type="scientific">Metapseudomonas lalkuanensis</name>
    <dbReference type="NCBI Taxonomy" id="2604832"/>
    <lineage>
        <taxon>Bacteria</taxon>
        <taxon>Pseudomonadati</taxon>
        <taxon>Pseudomonadota</taxon>
        <taxon>Gammaproteobacteria</taxon>
        <taxon>Pseudomonadales</taxon>
        <taxon>Pseudomonadaceae</taxon>
        <taxon>Metapseudomonas</taxon>
    </lineage>
</organism>
<accession>A0A5J6QLC3</accession>
<dbReference type="RefSeq" id="WP_151133210.1">
    <property type="nucleotide sequence ID" value="NZ_CP043311.1"/>
</dbReference>
<name>A0A5J6QLC3_9GAMM</name>
<dbReference type="AlphaFoldDB" id="A0A5J6QLC3"/>
<proteinExistence type="predicted"/>
<protein>
    <submittedName>
        <fullName evidence="1">Uncharacterized protein</fullName>
    </submittedName>
</protein>
<dbReference type="Proteomes" id="UP000327179">
    <property type="component" value="Chromosome"/>
</dbReference>
<evidence type="ECO:0000313" key="1">
    <source>
        <dbReference type="EMBL" id="QEY62555.1"/>
    </source>
</evidence>
<gene>
    <name evidence="1" type="ORF">FXN65_10885</name>
</gene>
<sequence length="195" mass="21043">MQPACLPLRLIQGATYRDTLRLSQPTLVYKAIQSIPAEAPARLVVPGHELAADWPVWVRGVQQWPEINREPFKNRPWPAKRLDANTLEINGLSAVGLKPLGGQLIYQAPVDLTGCSARMQIRDKPGGQLLLELSTAPGQGLTLEPAGTLSREITAAQTGALSFAAAVYDLELTFADGTVQRWAEGPVSLSPQVTT</sequence>
<dbReference type="EMBL" id="CP043311">
    <property type="protein sequence ID" value="QEY62555.1"/>
    <property type="molecule type" value="Genomic_DNA"/>
</dbReference>
<dbReference type="KEGG" id="plal:FXN65_10885"/>
<reference evidence="1 2" key="1">
    <citation type="submission" date="2019-08" db="EMBL/GenBank/DDBJ databases">
        <title>Whole-genome Sequencing of e-waste polymer degrading bacterium Pseudomonas sp. strain PE08.</title>
        <authorList>
            <person name="Kirdat K."/>
            <person name="Debbarma P."/>
            <person name="Narawade N."/>
            <person name="Suyal D."/>
            <person name="Thorat V."/>
            <person name="Shouche Y."/>
            <person name="Goel R."/>
            <person name="Yadav A."/>
        </authorList>
    </citation>
    <scope>NUCLEOTIDE SEQUENCE [LARGE SCALE GENOMIC DNA]</scope>
    <source>
        <strain evidence="1 2">PE08</strain>
    </source>
</reference>